<dbReference type="RefSeq" id="WP_234810681.1">
    <property type="nucleotide sequence ID" value="NZ_AP022603.1"/>
</dbReference>
<keyword evidence="5" id="KW-1185">Reference proteome</keyword>
<evidence type="ECO:0000313" key="4">
    <source>
        <dbReference type="EMBL" id="ORU97399.1"/>
    </source>
</evidence>
<dbReference type="PANTHER" id="PTHR30055:SF234">
    <property type="entry name" value="HTH-TYPE TRANSCRIPTIONAL REGULATOR BETI"/>
    <property type="match status" value="1"/>
</dbReference>
<accession>A0A1X1R086</accession>
<protein>
    <submittedName>
        <fullName evidence="4">TetR family transcriptional regulator</fullName>
    </submittedName>
</protein>
<dbReference type="STRING" id="1793.AWC04_18325"/>
<organism evidence="4 5">
    <name type="scientific">Mycolicibacterium fallax</name>
    <name type="common">Mycobacterium fallax</name>
    <dbReference type="NCBI Taxonomy" id="1793"/>
    <lineage>
        <taxon>Bacteria</taxon>
        <taxon>Bacillati</taxon>
        <taxon>Actinomycetota</taxon>
        <taxon>Actinomycetes</taxon>
        <taxon>Mycobacteriales</taxon>
        <taxon>Mycobacteriaceae</taxon>
        <taxon>Mycolicibacterium</taxon>
    </lineage>
</organism>
<dbReference type="PROSITE" id="PS50977">
    <property type="entry name" value="HTH_TETR_2"/>
    <property type="match status" value="1"/>
</dbReference>
<dbReference type="InterPro" id="IPR009057">
    <property type="entry name" value="Homeodomain-like_sf"/>
</dbReference>
<evidence type="ECO:0000256" key="2">
    <source>
        <dbReference type="ARBA" id="ARBA00023125"/>
    </source>
</evidence>
<evidence type="ECO:0000313" key="5">
    <source>
        <dbReference type="Proteomes" id="UP000193484"/>
    </source>
</evidence>
<comment type="caution">
    <text evidence="4">The sequence shown here is derived from an EMBL/GenBank/DDBJ whole genome shotgun (WGS) entry which is preliminary data.</text>
</comment>
<dbReference type="GO" id="GO:0000976">
    <property type="term" value="F:transcription cis-regulatory region binding"/>
    <property type="evidence" value="ECO:0007669"/>
    <property type="project" value="TreeGrafter"/>
</dbReference>
<name>A0A1X1R086_MYCFA</name>
<dbReference type="Pfam" id="PF00440">
    <property type="entry name" value="TetR_N"/>
    <property type="match status" value="1"/>
</dbReference>
<dbReference type="PANTHER" id="PTHR30055">
    <property type="entry name" value="HTH-TYPE TRANSCRIPTIONAL REGULATOR RUTR"/>
    <property type="match status" value="1"/>
</dbReference>
<dbReference type="Gene3D" id="1.10.357.10">
    <property type="entry name" value="Tetracycline Repressor, domain 2"/>
    <property type="match status" value="1"/>
</dbReference>
<evidence type="ECO:0000256" key="1">
    <source>
        <dbReference type="ARBA" id="ARBA00023015"/>
    </source>
</evidence>
<reference evidence="4 5" key="1">
    <citation type="submission" date="2016-01" db="EMBL/GenBank/DDBJ databases">
        <title>The new phylogeny of the genus Mycobacterium.</title>
        <authorList>
            <person name="Tarcisio F."/>
            <person name="Conor M."/>
            <person name="Antonella G."/>
            <person name="Elisabetta G."/>
            <person name="Giulia F.S."/>
            <person name="Sara T."/>
            <person name="Anna F."/>
            <person name="Clotilde B."/>
            <person name="Roberto B."/>
            <person name="Veronica D.S."/>
            <person name="Fabio R."/>
            <person name="Monica P."/>
            <person name="Olivier J."/>
            <person name="Enrico T."/>
            <person name="Nicola S."/>
        </authorList>
    </citation>
    <scope>NUCLEOTIDE SEQUENCE [LARGE SCALE GENOMIC DNA]</scope>
    <source>
        <strain evidence="4 5">DSM 44179</strain>
    </source>
</reference>
<evidence type="ECO:0000256" key="3">
    <source>
        <dbReference type="ARBA" id="ARBA00023163"/>
    </source>
</evidence>
<dbReference type="Proteomes" id="UP000193484">
    <property type="component" value="Unassembled WGS sequence"/>
</dbReference>
<keyword evidence="2" id="KW-0238">DNA-binding</keyword>
<keyword evidence="1" id="KW-0805">Transcription regulation</keyword>
<dbReference type="InterPro" id="IPR050109">
    <property type="entry name" value="HTH-type_TetR-like_transc_reg"/>
</dbReference>
<sequence>MNFPETGARGRTRRAILDAAMSALSADPAAPLADIAAAAHVGRSTLHRYFPERADLIRALAVHVHAISTAAVDAADPTNGPPVAALRRVVESQLDLGPVVSHIYGDPLVLSDAELMTHLDTGDDAIIEALHRAAEGRTKVPSGWARRVFWALLEAGFEAARQDGTPRHEVVDAIMTTLTEGLINPT</sequence>
<proteinExistence type="predicted"/>
<keyword evidence="3" id="KW-0804">Transcription</keyword>
<dbReference type="SUPFAM" id="SSF46689">
    <property type="entry name" value="Homeodomain-like"/>
    <property type="match status" value="1"/>
</dbReference>
<gene>
    <name evidence="4" type="ORF">AWC04_18325</name>
</gene>
<dbReference type="AlphaFoldDB" id="A0A1X1R086"/>
<dbReference type="InterPro" id="IPR001647">
    <property type="entry name" value="HTH_TetR"/>
</dbReference>
<dbReference type="EMBL" id="LQOJ01000068">
    <property type="protein sequence ID" value="ORU97399.1"/>
    <property type="molecule type" value="Genomic_DNA"/>
</dbReference>
<dbReference type="GO" id="GO:0003700">
    <property type="term" value="F:DNA-binding transcription factor activity"/>
    <property type="evidence" value="ECO:0007669"/>
    <property type="project" value="TreeGrafter"/>
</dbReference>